<keyword evidence="3" id="KW-1185">Reference proteome</keyword>
<organism evidence="2 3">
    <name type="scientific">Haematococcus lacustris</name>
    <name type="common">Green alga</name>
    <name type="synonym">Haematococcus pluvialis</name>
    <dbReference type="NCBI Taxonomy" id="44745"/>
    <lineage>
        <taxon>Eukaryota</taxon>
        <taxon>Viridiplantae</taxon>
        <taxon>Chlorophyta</taxon>
        <taxon>core chlorophytes</taxon>
        <taxon>Chlorophyceae</taxon>
        <taxon>CS clade</taxon>
        <taxon>Chlamydomonadales</taxon>
        <taxon>Haematococcaceae</taxon>
        <taxon>Haematococcus</taxon>
    </lineage>
</organism>
<evidence type="ECO:0000313" key="2">
    <source>
        <dbReference type="EMBL" id="GFH14912.1"/>
    </source>
</evidence>
<gene>
    <name evidence="2" type="ORF">HaLaN_11049</name>
</gene>
<protein>
    <submittedName>
        <fullName evidence="2">PPM-type phosphatase domain-containing protein</fullName>
    </submittedName>
</protein>
<accession>A0A699ZH30</accession>
<evidence type="ECO:0000313" key="3">
    <source>
        <dbReference type="Proteomes" id="UP000485058"/>
    </source>
</evidence>
<dbReference type="AlphaFoldDB" id="A0A699ZH30"/>
<proteinExistence type="predicted"/>
<comment type="caution">
    <text evidence="2">The sequence shown here is derived from an EMBL/GenBank/DDBJ whole genome shotgun (WGS) entry which is preliminary data.</text>
</comment>
<evidence type="ECO:0000256" key="1">
    <source>
        <dbReference type="SAM" id="MobiDB-lite"/>
    </source>
</evidence>
<sequence length="157" mass="16806">MMCDPFVVLVGGACYTGSVLALADGVNWGEPARRAARCAVLGACAHLHQALAGLGSDPGARDRQQGSRGQAHTRSLPGVPPEQGGRDRAAAGWQLLWPRVCRCGGLGTYQMVVLPQRNQQTRWWFWGHTVFLPQPIPSHIFKMKAGLNAIAGQLGSP</sequence>
<name>A0A699ZH30_HAELA</name>
<dbReference type="Proteomes" id="UP000485058">
    <property type="component" value="Unassembled WGS sequence"/>
</dbReference>
<reference evidence="2 3" key="1">
    <citation type="submission" date="2020-02" db="EMBL/GenBank/DDBJ databases">
        <title>Draft genome sequence of Haematococcus lacustris strain NIES-144.</title>
        <authorList>
            <person name="Morimoto D."/>
            <person name="Nakagawa S."/>
            <person name="Yoshida T."/>
            <person name="Sawayama S."/>
        </authorList>
    </citation>
    <scope>NUCLEOTIDE SEQUENCE [LARGE SCALE GENOMIC DNA]</scope>
    <source>
        <strain evidence="2 3">NIES-144</strain>
    </source>
</reference>
<dbReference type="EMBL" id="BLLF01000782">
    <property type="protein sequence ID" value="GFH14912.1"/>
    <property type="molecule type" value="Genomic_DNA"/>
</dbReference>
<feature type="region of interest" description="Disordered" evidence="1">
    <location>
        <begin position="55"/>
        <end position="86"/>
    </location>
</feature>